<evidence type="ECO:0000313" key="3">
    <source>
        <dbReference type="Proteomes" id="UP000223306"/>
    </source>
</evidence>
<evidence type="ECO:0000313" key="1">
    <source>
        <dbReference type="EMBL" id="AOO10881.1"/>
    </source>
</evidence>
<accession>A0A1D7SB50</accession>
<proteinExistence type="predicted"/>
<reference evidence="1 3" key="1">
    <citation type="journal article" date="2016" name="Environ. Microbiol.">
        <title>Genomic diversification of marine cyanophages into stable ecotypes.</title>
        <authorList>
            <person name="Marston M.F."/>
            <person name="Martiny J.B."/>
        </authorList>
    </citation>
    <scope>NUCLEOTIDE SEQUENCE [LARGE SCALE GENOMIC DNA]</scope>
    <source>
        <strain evidence="1">RW_08_0711</strain>
    </source>
</reference>
<evidence type="ECO:0000313" key="4">
    <source>
        <dbReference type="Proteomes" id="UP000304735"/>
    </source>
</evidence>
<protein>
    <submittedName>
        <fullName evidence="1">Uncharacterized protein</fullName>
    </submittedName>
</protein>
<dbReference type="Proteomes" id="UP000304735">
    <property type="component" value="Segment"/>
</dbReference>
<sequence length="61" mass="7231">MRALTKTRSAKFYSNQVKFLLLIVIAVLFWNSNDARRFTFDRLNDAAEFVRPANNEIRFSF</sequence>
<dbReference type="EMBL" id="MK493322">
    <property type="protein sequence ID" value="QBQ75179.1"/>
    <property type="molecule type" value="Genomic_DNA"/>
</dbReference>
<gene>
    <name evidence="2" type="ORF">RW010115_072</name>
    <name evidence="1" type="ORF">RW080711_072</name>
</gene>
<reference evidence="2 4" key="2">
    <citation type="submission" date="2019-02" db="EMBL/GenBank/DDBJ databases">
        <title>Diversity in Cyanophage Genomes from Southern New England Coastal Waters.</title>
        <authorList>
            <person name="Marston M.F."/>
        </authorList>
    </citation>
    <scope>NUCLEOTIDE SEQUENCE [LARGE SCALE GENOMIC DNA]</scope>
    <source>
        <strain evidence="2">RW_01_0115_WH8101</strain>
    </source>
</reference>
<dbReference type="Proteomes" id="UP000223306">
    <property type="component" value="Segment"/>
</dbReference>
<evidence type="ECO:0000313" key="2">
    <source>
        <dbReference type="EMBL" id="QBQ75179.1"/>
    </source>
</evidence>
<dbReference type="EMBL" id="KX349288">
    <property type="protein sequence ID" value="AOO10881.1"/>
    <property type="molecule type" value="Genomic_DNA"/>
</dbReference>
<name>A0A1D7SB50_9CAUD</name>
<organism evidence="1 3">
    <name type="scientific">Synechococcus phage S-RIM8</name>
    <dbReference type="NCBI Taxonomy" id="756278"/>
    <lineage>
        <taxon>Viruses</taxon>
        <taxon>Duplodnaviria</taxon>
        <taxon>Heunggongvirae</taxon>
        <taxon>Uroviricota</taxon>
        <taxon>Caudoviricetes</taxon>
        <taxon>Pantevenvirales</taxon>
        <taxon>Kyanoviridae</taxon>
        <taxon>Neptunevirus</taxon>
        <taxon>Neptunevirus srim18</taxon>
    </lineage>
</organism>